<dbReference type="PANTHER" id="PTHR33199:SF2">
    <property type="entry name" value="OS02G0475300 PROTEIN"/>
    <property type="match status" value="1"/>
</dbReference>
<reference evidence="2 3" key="1">
    <citation type="submission" date="2024-11" db="EMBL/GenBank/DDBJ databases">
        <title>A near-complete genome assembly of Cinchona calisaya.</title>
        <authorList>
            <person name="Lian D.C."/>
            <person name="Zhao X.W."/>
            <person name="Wei L."/>
        </authorList>
    </citation>
    <scope>NUCLEOTIDE SEQUENCE [LARGE SCALE GENOMIC DNA]</scope>
    <source>
        <tissue evidence="2">Nenye</tissue>
    </source>
</reference>
<dbReference type="InterPro" id="IPR044663">
    <property type="entry name" value="CAD1/NSL1-like"/>
</dbReference>
<proteinExistence type="predicted"/>
<dbReference type="EMBL" id="JBJUIK010000013">
    <property type="protein sequence ID" value="KAL3507181.1"/>
    <property type="molecule type" value="Genomic_DNA"/>
</dbReference>
<dbReference type="Proteomes" id="UP001630127">
    <property type="component" value="Unassembled WGS sequence"/>
</dbReference>
<dbReference type="InterPro" id="IPR020864">
    <property type="entry name" value="MACPF"/>
</dbReference>
<comment type="caution">
    <text evidence="2">The sequence shown here is derived from an EMBL/GenBank/DDBJ whole genome shotgun (WGS) entry which is preliminary data.</text>
</comment>
<feature type="domain" description="MACPF" evidence="1">
    <location>
        <begin position="3"/>
        <end position="351"/>
    </location>
</feature>
<dbReference type="SMART" id="SM00457">
    <property type="entry name" value="MACPF"/>
    <property type="match status" value="1"/>
</dbReference>
<dbReference type="PANTHER" id="PTHR33199">
    <property type="entry name" value="MACPF DOMAIN-CONTAINING PROTEIN CAD1"/>
    <property type="match status" value="1"/>
</dbReference>
<name>A0ABD2YJT5_9GENT</name>
<sequence>MLELGEDYERKPIEIRAIEALGSGFDFASDFRLKFVKRYPPGGGRLVILDEKNKRDIVIPTPGSGSGSGSGGSAGAGVVIPNVSESIRCDKGDHIRFKSDVLEFNQMSELLNQKSSVQGKVPSGYLNAIFDMSGAWLNDAADVKNLAFDGYFISLYYLHLTASPLILEDKVKKAVPSHWDPAKLSRFIQTYGTHIVVGMAVGGQDVVCVKQRPSSTIPPSELKGYMEDLGDILFSDGMSPLQEPKTREGKKKVPEVFNRMLQSHTMQFTSITETSSKDGLTIIWSKRGGDVFAQSHSKWLQTVAMNPEAILFKLVPITSLLTGIPGSGYLSHAINLYLRYKPALEDLQYFLEFQVPRQWAPLYCELPLRHQIRKASCPQLQFSFFGPKIHVSSSQVSSGKKPVIGLRLYLEGKKCNRLAIHVQHLSSLPNIMASTSAEAGITKPCQWRGSDDYESSQQFLEPVRWKKFSNVCSSVVKHDPRWMYGESSGVFVVTGAQLVSKGSWPRTILHLRLLYTHLPNCIIRKTEWAVAPEASRKSNFLMNLSTTFTFTQRTVNDAPKQLPSVLNSGVYPDGPPVPVHSTKLLKYVDTAEVARGPYDTPGHWLVTAAKLVSEGGKIGLHVKFALLDFSQEA</sequence>
<evidence type="ECO:0000313" key="3">
    <source>
        <dbReference type="Proteomes" id="UP001630127"/>
    </source>
</evidence>
<organism evidence="2 3">
    <name type="scientific">Cinchona calisaya</name>
    <dbReference type="NCBI Taxonomy" id="153742"/>
    <lineage>
        <taxon>Eukaryota</taxon>
        <taxon>Viridiplantae</taxon>
        <taxon>Streptophyta</taxon>
        <taxon>Embryophyta</taxon>
        <taxon>Tracheophyta</taxon>
        <taxon>Spermatophyta</taxon>
        <taxon>Magnoliopsida</taxon>
        <taxon>eudicotyledons</taxon>
        <taxon>Gunneridae</taxon>
        <taxon>Pentapetalae</taxon>
        <taxon>asterids</taxon>
        <taxon>lamiids</taxon>
        <taxon>Gentianales</taxon>
        <taxon>Rubiaceae</taxon>
        <taxon>Cinchonoideae</taxon>
        <taxon>Cinchoneae</taxon>
        <taxon>Cinchona</taxon>
    </lineage>
</organism>
<keyword evidence="3" id="KW-1185">Reference proteome</keyword>
<gene>
    <name evidence="2" type="ORF">ACH5RR_032563</name>
</gene>
<dbReference type="Pfam" id="PF01823">
    <property type="entry name" value="MACPF"/>
    <property type="match status" value="1"/>
</dbReference>
<dbReference type="PROSITE" id="PS51412">
    <property type="entry name" value="MACPF_2"/>
    <property type="match status" value="1"/>
</dbReference>
<protein>
    <recommendedName>
        <fullName evidence="1">MACPF domain-containing protein</fullName>
    </recommendedName>
</protein>
<evidence type="ECO:0000313" key="2">
    <source>
        <dbReference type="EMBL" id="KAL3507181.1"/>
    </source>
</evidence>
<accession>A0ABD2YJT5</accession>
<dbReference type="AlphaFoldDB" id="A0ABD2YJT5"/>
<evidence type="ECO:0000259" key="1">
    <source>
        <dbReference type="PROSITE" id="PS51412"/>
    </source>
</evidence>